<evidence type="ECO:0000313" key="3">
    <source>
        <dbReference type="Proteomes" id="UP000629619"/>
    </source>
</evidence>
<organism evidence="2 3">
    <name type="scientific">Actinoplanes siamensis</name>
    <dbReference type="NCBI Taxonomy" id="1223317"/>
    <lineage>
        <taxon>Bacteria</taxon>
        <taxon>Bacillati</taxon>
        <taxon>Actinomycetota</taxon>
        <taxon>Actinomycetes</taxon>
        <taxon>Micromonosporales</taxon>
        <taxon>Micromonosporaceae</taxon>
        <taxon>Actinoplanes</taxon>
    </lineage>
</organism>
<protein>
    <submittedName>
        <fullName evidence="2">Uncharacterized protein</fullName>
    </submittedName>
</protein>
<gene>
    <name evidence="2" type="ORF">Asi03nite_59560</name>
</gene>
<keyword evidence="3" id="KW-1185">Reference proteome</keyword>
<dbReference type="Proteomes" id="UP000629619">
    <property type="component" value="Unassembled WGS sequence"/>
</dbReference>
<name>A0A919NCI5_9ACTN</name>
<comment type="caution">
    <text evidence="2">The sequence shown here is derived from an EMBL/GenBank/DDBJ whole genome shotgun (WGS) entry which is preliminary data.</text>
</comment>
<dbReference type="EMBL" id="BOMW01000063">
    <property type="protein sequence ID" value="GIF08418.1"/>
    <property type="molecule type" value="Genomic_DNA"/>
</dbReference>
<dbReference type="AlphaFoldDB" id="A0A919NCI5"/>
<feature type="compositionally biased region" description="Basic and acidic residues" evidence="1">
    <location>
        <begin position="13"/>
        <end position="23"/>
    </location>
</feature>
<proteinExistence type="predicted"/>
<evidence type="ECO:0000313" key="2">
    <source>
        <dbReference type="EMBL" id="GIF08418.1"/>
    </source>
</evidence>
<evidence type="ECO:0000256" key="1">
    <source>
        <dbReference type="SAM" id="MobiDB-lite"/>
    </source>
</evidence>
<sequence length="160" mass="17383">MVRAIPLPVLVPRMKEGDREGQRRGPNRRAAVSRKPLPLPEAPPPPRRDAVFGMCALDDKGRISDARVMAALDWESGQRVTFTVAHNVIVIDADDAGGQAVCGRGCLRLPVGLRRAVGIGLKERVLLAALLEPGRLVVHPMVQLDRWSMPVHTAVLGGER</sequence>
<accession>A0A919NCI5</accession>
<feature type="region of interest" description="Disordered" evidence="1">
    <location>
        <begin position="13"/>
        <end position="48"/>
    </location>
</feature>
<reference evidence="2" key="1">
    <citation type="submission" date="2021-01" db="EMBL/GenBank/DDBJ databases">
        <title>Whole genome shotgun sequence of Actinoplanes siamensis NBRC 109076.</title>
        <authorList>
            <person name="Komaki H."/>
            <person name="Tamura T."/>
        </authorList>
    </citation>
    <scope>NUCLEOTIDE SEQUENCE</scope>
    <source>
        <strain evidence="2">NBRC 109076</strain>
    </source>
</reference>